<feature type="transmembrane region" description="Helical" evidence="8">
    <location>
        <begin position="173"/>
        <end position="196"/>
    </location>
</feature>
<feature type="transmembrane region" description="Helical" evidence="8">
    <location>
        <begin position="44"/>
        <end position="63"/>
    </location>
</feature>
<comment type="similarity">
    <text evidence="2">Belongs to the major facilitator superfamily.</text>
</comment>
<comment type="caution">
    <text evidence="10">The sequence shown here is derived from an EMBL/GenBank/DDBJ whole genome shotgun (WGS) entry which is preliminary data.</text>
</comment>
<evidence type="ECO:0000256" key="3">
    <source>
        <dbReference type="ARBA" id="ARBA00022448"/>
    </source>
</evidence>
<dbReference type="GO" id="GO:0005886">
    <property type="term" value="C:plasma membrane"/>
    <property type="evidence" value="ECO:0007669"/>
    <property type="project" value="TreeGrafter"/>
</dbReference>
<reference evidence="10 11" key="1">
    <citation type="journal article" date="2018" name="IMA Fungus">
        <title>IMA Genome-F 9: Draft genome sequence of Annulohypoxylon stygium, Aspergillus mulundensis, Berkeleyomyces basicola (syn. Thielaviopsis basicola), Ceratocystis smalleyi, two Cercospora beticola strains, Coleophoma cylindrospora, Fusarium fracticaudum, Phialophora cf. hyalina, and Morchella septimelata.</title>
        <authorList>
            <person name="Wingfield B.D."/>
            <person name="Bills G.F."/>
            <person name="Dong Y."/>
            <person name="Huang W."/>
            <person name="Nel W.J."/>
            <person name="Swalarsk-Parry B.S."/>
            <person name="Vaghefi N."/>
            <person name="Wilken P.M."/>
            <person name="An Z."/>
            <person name="de Beer Z.W."/>
            <person name="De Vos L."/>
            <person name="Chen L."/>
            <person name="Duong T.A."/>
            <person name="Gao Y."/>
            <person name="Hammerbacher A."/>
            <person name="Kikkert J.R."/>
            <person name="Li Y."/>
            <person name="Li H."/>
            <person name="Li K."/>
            <person name="Li Q."/>
            <person name="Liu X."/>
            <person name="Ma X."/>
            <person name="Naidoo K."/>
            <person name="Pethybridge S.J."/>
            <person name="Sun J."/>
            <person name="Steenkamp E.T."/>
            <person name="van der Nest M.A."/>
            <person name="van Wyk S."/>
            <person name="Wingfield M.J."/>
            <person name="Xiong C."/>
            <person name="Yue Q."/>
            <person name="Zhang X."/>
        </authorList>
    </citation>
    <scope>NUCLEOTIDE SEQUENCE [LARGE SCALE GENOMIC DNA]</scope>
    <source>
        <strain evidence="10 11">BP 5553</strain>
    </source>
</reference>
<dbReference type="PRINTS" id="PR01036">
    <property type="entry name" value="TCRTETB"/>
</dbReference>
<dbReference type="RefSeq" id="XP_031868027.1">
    <property type="nucleotide sequence ID" value="XM_032015758.1"/>
</dbReference>
<dbReference type="PROSITE" id="PS50850">
    <property type="entry name" value="MFS"/>
    <property type="match status" value="1"/>
</dbReference>
<dbReference type="Gene3D" id="1.20.1720.10">
    <property type="entry name" value="Multidrug resistance protein D"/>
    <property type="match status" value="1"/>
</dbReference>
<evidence type="ECO:0000259" key="9">
    <source>
        <dbReference type="PROSITE" id="PS50850"/>
    </source>
</evidence>
<comment type="subcellular location">
    <subcellularLocation>
        <location evidence="1">Endomembrane system</location>
        <topology evidence="1">Multi-pass membrane protein</topology>
    </subcellularLocation>
</comment>
<feature type="compositionally biased region" description="Basic and acidic residues" evidence="7">
    <location>
        <begin position="554"/>
        <end position="569"/>
    </location>
</feature>
<dbReference type="FunFam" id="1.20.1720.10:FF:000013">
    <property type="entry name" value="Related to multidrug resistance proteins"/>
    <property type="match status" value="1"/>
</dbReference>
<dbReference type="Gene3D" id="1.20.1250.20">
    <property type="entry name" value="MFS general substrate transporter like domains"/>
    <property type="match status" value="1"/>
</dbReference>
<dbReference type="InterPro" id="IPR011701">
    <property type="entry name" value="MFS"/>
</dbReference>
<feature type="transmembrane region" description="Helical" evidence="8">
    <location>
        <begin position="307"/>
        <end position="327"/>
    </location>
</feature>
<dbReference type="Proteomes" id="UP000254866">
    <property type="component" value="Unassembled WGS sequence"/>
</dbReference>
<feature type="compositionally biased region" description="Low complexity" evidence="7">
    <location>
        <begin position="577"/>
        <end position="592"/>
    </location>
</feature>
<feature type="compositionally biased region" description="Basic and acidic residues" evidence="7">
    <location>
        <begin position="1"/>
        <end position="12"/>
    </location>
</feature>
<accession>A0A370TIL7</accession>
<dbReference type="AlphaFoldDB" id="A0A370TIL7"/>
<gene>
    <name evidence="10" type="ORF">BP5553_07135</name>
</gene>
<organism evidence="10 11">
    <name type="scientific">Venustampulla echinocandica</name>
    <dbReference type="NCBI Taxonomy" id="2656787"/>
    <lineage>
        <taxon>Eukaryota</taxon>
        <taxon>Fungi</taxon>
        <taxon>Dikarya</taxon>
        <taxon>Ascomycota</taxon>
        <taxon>Pezizomycotina</taxon>
        <taxon>Leotiomycetes</taxon>
        <taxon>Helotiales</taxon>
        <taxon>Pleuroascaceae</taxon>
        <taxon>Venustampulla</taxon>
    </lineage>
</organism>
<feature type="transmembrane region" description="Helical" evidence="8">
    <location>
        <begin position="236"/>
        <end position="259"/>
    </location>
</feature>
<evidence type="ECO:0000256" key="4">
    <source>
        <dbReference type="ARBA" id="ARBA00022692"/>
    </source>
</evidence>
<keyword evidence="5 8" id="KW-1133">Transmembrane helix</keyword>
<protein>
    <submittedName>
        <fullName evidence="10">MFS general substrate transporter</fullName>
    </submittedName>
</protein>
<feature type="transmembrane region" description="Helical" evidence="8">
    <location>
        <begin position="115"/>
        <end position="134"/>
    </location>
</feature>
<dbReference type="GO" id="GO:0012505">
    <property type="term" value="C:endomembrane system"/>
    <property type="evidence" value="ECO:0007669"/>
    <property type="project" value="UniProtKB-SubCell"/>
</dbReference>
<feature type="transmembrane region" description="Helical" evidence="8">
    <location>
        <begin position="265"/>
        <end position="287"/>
    </location>
</feature>
<feature type="transmembrane region" description="Helical" evidence="8">
    <location>
        <begin position="405"/>
        <end position="424"/>
    </location>
</feature>
<feature type="transmembrane region" description="Helical" evidence="8">
    <location>
        <begin position="518"/>
        <end position="538"/>
    </location>
</feature>
<dbReference type="CDD" id="cd17502">
    <property type="entry name" value="MFS_Azr1_MDR_like"/>
    <property type="match status" value="1"/>
</dbReference>
<dbReference type="InterPro" id="IPR036259">
    <property type="entry name" value="MFS_trans_sf"/>
</dbReference>
<evidence type="ECO:0000256" key="1">
    <source>
        <dbReference type="ARBA" id="ARBA00004127"/>
    </source>
</evidence>
<proteinExistence type="inferred from homology"/>
<keyword evidence="4 8" id="KW-0812">Transmembrane</keyword>
<feature type="transmembrane region" description="Helical" evidence="8">
    <location>
        <begin position="347"/>
        <end position="366"/>
    </location>
</feature>
<evidence type="ECO:0000256" key="6">
    <source>
        <dbReference type="ARBA" id="ARBA00023136"/>
    </source>
</evidence>
<feature type="transmembrane region" description="Helical" evidence="8">
    <location>
        <begin position="202"/>
        <end position="224"/>
    </location>
</feature>
<dbReference type="OrthoDB" id="6770063at2759"/>
<dbReference type="InterPro" id="IPR020846">
    <property type="entry name" value="MFS_dom"/>
</dbReference>
<dbReference type="GO" id="GO:0046943">
    <property type="term" value="F:carboxylic acid transmembrane transporter activity"/>
    <property type="evidence" value="ECO:0007669"/>
    <property type="project" value="UniProtKB-ARBA"/>
</dbReference>
<evidence type="ECO:0000256" key="7">
    <source>
        <dbReference type="SAM" id="MobiDB-lite"/>
    </source>
</evidence>
<dbReference type="PANTHER" id="PTHR23501">
    <property type="entry name" value="MAJOR FACILITATOR SUPERFAMILY"/>
    <property type="match status" value="1"/>
</dbReference>
<dbReference type="PANTHER" id="PTHR23501:SF189">
    <property type="entry name" value="DRUG TRANSPORTER, PUTATIVE (AFU_ORTHOLOGUE AFUA_4G03920)-RELATED"/>
    <property type="match status" value="1"/>
</dbReference>
<keyword evidence="3" id="KW-0813">Transport</keyword>
<evidence type="ECO:0000256" key="5">
    <source>
        <dbReference type="ARBA" id="ARBA00022989"/>
    </source>
</evidence>
<feature type="transmembrane region" description="Helical" evidence="8">
    <location>
        <begin position="375"/>
        <end position="393"/>
    </location>
</feature>
<keyword evidence="11" id="KW-1185">Reference proteome</keyword>
<name>A0A370TIL7_9HELO</name>
<feature type="transmembrane region" description="Helical" evidence="8">
    <location>
        <begin position="140"/>
        <end position="161"/>
    </location>
</feature>
<sequence length="592" mass="63805">MGKSEVEQRVESDPVTPTEELADGTSERPNVEHQFNEQTNYLPTARIITIFLVCASIDFFTLMDQTTLAASLSIVSSQLGAGSQSSWIAGGFFITSTSFQLLYGRLSDIWSRKNILLVGFGIFFFGSLASSLATNVAQLIVFRAITGIGGGGLMTIAQTVISDVVSLRERGKYQGIFGAFVALANGIGPVIGGALAKHDWRWIFRLNLPLTAITMVGVIFFTPLKKVEGDWKKKIRAIDFLGAFFALGGSTLIVLALTWGGGEKLWDSAAVIASLVLGVTCCVAFVLWQWKGATLPLVPLYIFKQKVVNGASLTMFINGWGFVTQVYYIPTFYQLVYGYSTVKSGALLLPITLTQTAFSTLSGLLIHKTGRYREAILVGWIAWSVGLGMFSTLNETSGLGKQIGYAVLTGFGVGCTLQPSLIAIQASVSRKNMAVVTSFRSFIRNLGATFGLAVAGTIINNSLRSALSGLADVQPENIQWLLNHPGDVLSGSVVLPGTENSINLKGVFVEAYKKGFRTVFLVGAGLAASAFVFAFFLLPQIELSRPDEEKLKAEGKKYDEELRQKKEARSTQALTSAEPAAAENKAAQVENP</sequence>
<evidence type="ECO:0000313" key="10">
    <source>
        <dbReference type="EMBL" id="RDL35204.1"/>
    </source>
</evidence>
<feature type="transmembrane region" description="Helical" evidence="8">
    <location>
        <begin position="83"/>
        <end position="103"/>
    </location>
</feature>
<dbReference type="EMBL" id="NPIC01000006">
    <property type="protein sequence ID" value="RDL35204.1"/>
    <property type="molecule type" value="Genomic_DNA"/>
</dbReference>
<dbReference type="SUPFAM" id="SSF103473">
    <property type="entry name" value="MFS general substrate transporter"/>
    <property type="match status" value="1"/>
</dbReference>
<feature type="region of interest" description="Disordered" evidence="7">
    <location>
        <begin position="554"/>
        <end position="592"/>
    </location>
</feature>
<dbReference type="GeneID" id="43599984"/>
<keyword evidence="6 8" id="KW-0472">Membrane</keyword>
<feature type="domain" description="Major facilitator superfamily (MFS) profile" evidence="9">
    <location>
        <begin position="50"/>
        <end position="542"/>
    </location>
</feature>
<feature type="region of interest" description="Disordered" evidence="7">
    <location>
        <begin position="1"/>
        <end position="30"/>
    </location>
</feature>
<dbReference type="Pfam" id="PF07690">
    <property type="entry name" value="MFS_1"/>
    <property type="match status" value="1"/>
</dbReference>
<evidence type="ECO:0000313" key="11">
    <source>
        <dbReference type="Proteomes" id="UP000254866"/>
    </source>
</evidence>
<evidence type="ECO:0000256" key="2">
    <source>
        <dbReference type="ARBA" id="ARBA00008335"/>
    </source>
</evidence>
<evidence type="ECO:0000256" key="8">
    <source>
        <dbReference type="SAM" id="Phobius"/>
    </source>
</evidence>